<feature type="region of interest" description="Disordered" evidence="1">
    <location>
        <begin position="1508"/>
        <end position="1550"/>
    </location>
</feature>
<feature type="domain" description="C-type lectin" evidence="2">
    <location>
        <begin position="404"/>
        <end position="593"/>
    </location>
</feature>
<gene>
    <name evidence="3" type="ORF">CEUSTIGMA_g8172.t1</name>
</gene>
<dbReference type="EMBL" id="BEGY01000056">
    <property type="protein sequence ID" value="GAX80737.1"/>
    <property type="molecule type" value="Genomic_DNA"/>
</dbReference>
<dbReference type="Proteomes" id="UP000232323">
    <property type="component" value="Unassembled WGS sequence"/>
</dbReference>
<name>A0A250XCB2_9CHLO</name>
<evidence type="ECO:0000313" key="3">
    <source>
        <dbReference type="EMBL" id="GAX80737.1"/>
    </source>
</evidence>
<organism evidence="3 4">
    <name type="scientific">Chlamydomonas eustigma</name>
    <dbReference type="NCBI Taxonomy" id="1157962"/>
    <lineage>
        <taxon>Eukaryota</taxon>
        <taxon>Viridiplantae</taxon>
        <taxon>Chlorophyta</taxon>
        <taxon>core chlorophytes</taxon>
        <taxon>Chlorophyceae</taxon>
        <taxon>CS clade</taxon>
        <taxon>Chlamydomonadales</taxon>
        <taxon>Chlamydomonadaceae</taxon>
        <taxon>Chlamydomonas</taxon>
    </lineage>
</organism>
<accession>A0A250XCB2</accession>
<keyword evidence="4" id="KW-1185">Reference proteome</keyword>
<dbReference type="SMART" id="SM00034">
    <property type="entry name" value="CLECT"/>
    <property type="match status" value="2"/>
</dbReference>
<dbReference type="SUPFAM" id="SSF56436">
    <property type="entry name" value="C-type lectin-like"/>
    <property type="match status" value="3"/>
</dbReference>
<dbReference type="InterPro" id="IPR016186">
    <property type="entry name" value="C-type_lectin-like/link_sf"/>
</dbReference>
<evidence type="ECO:0000256" key="1">
    <source>
        <dbReference type="SAM" id="MobiDB-lite"/>
    </source>
</evidence>
<dbReference type="InterPro" id="IPR001304">
    <property type="entry name" value="C-type_lectin-like"/>
</dbReference>
<evidence type="ECO:0000313" key="4">
    <source>
        <dbReference type="Proteomes" id="UP000232323"/>
    </source>
</evidence>
<feature type="compositionally biased region" description="Polar residues" evidence="1">
    <location>
        <begin position="1039"/>
        <end position="1048"/>
    </location>
</feature>
<sequence length="1767" mass="185928">MFRKLSKSKPLASIDVLSVGIEALTSANLRALLDDGIVQSYADSNLFWLNYPAHDYFSAQNLCMTYGGYLAVLERDPVLTAVDKNMSYWIGLSNSAQVPGLNGTWTWSNQMPYISSGSVHGWAPQQPPLSADSSEWCVRIAWLYPHSSSKSASSSQQDSHNHQRSTGSWSWFADSCNSLHNILCEIQTVATPGFSCLANFGMEEGQAYYSFQPSMNSTITPSQQCAQQCMQDGRCDSFELSSSLGCILCTGRGFLQKEDSLQNVSEETSALVSFQYSADVQLSCLKSENDFLGAGAFGAVMALGNNVSGLLCLTDYQVNLDIITQSTLPLEECAAECLKEARCEVFIQQDLPESRCVQGANAMLGSEGVQGATPHLQVTTCMKNESAWTALGAVYDPLERDYDLGLTTYTFHPKPLTWAQAEVACMRDAAQVQARRTGSMPNGGVLATGHLASVGTEDDWKMLIQIMNEEPPVFTSPGYQTVPDFNGFWVGLRVNSNDLLSALSAPPGTCSTIIAMNDTSVLRWTDGTAFSAGPGACMLQNAWGVSVDDYPSSVPNTGFGTELCLQMSNSSTLMGPGLVAAGSCSWTLPFVCKTAIPPPLSALNTTQGTTASFVAVNSSSALSLVPLADFPVLVDVNASLGPFWMPSSADYHLSADLAGQVCSSWGGALASFTSVHIQHSFTTSLNKSRSLWMGLQSDNGTWRWSGMPLNSSSAALDNFTHWCLPKGFATSSLETSVPFPLAFGRGATLAMQKNVVDASVLSNSSQRHNLALELAVAAAAAAITAGVPLCGMMTHNNGRCGGWGWEPKPCFETMTYACQLDAAGTASGQYFCAESYQLLGSHLISSTSFGALGAGQEAGTYCADACRVLGACHGFWLDPSGTCNLVSMSPFPGTSQQPGAFPVLAVLDPFSSAVGCLKHALLWDMLGAQIALDQGVTSGVAAGYRCLEEQSVSMTALTTVPIHSCSLRDCTAQCFINQWCSVVIYNTLACRCTLGYQPMNGTFGVTGPLSGVTTCLFADLDNFSRLGLKGGSRYVLPRTSDSGPSNIETWGGGGGWQSSGGGASTIAFDPSPSLPTNVSVPPGANGGLNSGAGGKSGASSPADGMSWQVPGAEAGPLPDNSSSSSTAVQGSLPSGAYPSPSASSGQVNLAVVIPASIGAALLLMVLGTTMMLWVRRAASSMLPVKVLTSADTNAAEGEGASGPKWEQRHSHAAWQVIPFPSGEKSHLSTSGWVSSSHDTAKDANYQRPSSTPATFVRSALDSCWPTIGSAECRSALRQEAMQYDPELKFDSLLESSATQGGAFVTLVVDGTHSPATAAATRLVGLPPVHLLKMSPVRACNLGRVISVESLHGLQCELDAAAAASPACSLLGTRRSLAGHSIWAEASLPKSPATMTAPSNRVASRAETDVCGPASIMGCVKLAHQVQQMADDFPRNPNADHQQSCSRLVRRVNNLIPLLEKLSAKLESKDTEFSNCSGLNGRAFAHLGTAATNSSTASVIAACARMQPSPSSCARMQPSPSSCARTQPSSPSSCARTQPSSPSSCARTQPSPSSLFLTGNIVASLAARAQQSRREGGEGEVPVPPTGRDVSSSTEDDMVTAALAPKNSGALPTSVLEILAQGNNKDGPISRERLLTDQIIRDCYCVIYDSQQWILRSAPSSGSTLQQQQQGCRVVENEPVLTKGTMGSSGSIKLCRNVSSGNSADCSSKGDSDAGASSAQPEQQLFIRHRSQAKDYLALCDRLSGAFSDLMYLALAHHINVEHQPSGA</sequence>
<feature type="compositionally biased region" description="Polar residues" evidence="1">
    <location>
        <begin position="1119"/>
        <end position="1129"/>
    </location>
</feature>
<dbReference type="CDD" id="cd00037">
    <property type="entry name" value="CLECT"/>
    <property type="match status" value="2"/>
</dbReference>
<feature type="compositionally biased region" description="Gly residues" evidence="1">
    <location>
        <begin position="1050"/>
        <end position="1063"/>
    </location>
</feature>
<feature type="compositionally biased region" description="Low complexity" evidence="1">
    <location>
        <begin position="1130"/>
        <end position="1140"/>
    </location>
</feature>
<dbReference type="InterPro" id="IPR016187">
    <property type="entry name" value="CTDL_fold"/>
</dbReference>
<dbReference type="Pfam" id="PF00059">
    <property type="entry name" value="Lectin_C"/>
    <property type="match status" value="1"/>
</dbReference>
<proteinExistence type="predicted"/>
<dbReference type="PROSITE" id="PS50041">
    <property type="entry name" value="C_TYPE_LECTIN_2"/>
    <property type="match status" value="2"/>
</dbReference>
<dbReference type="Gene3D" id="3.10.100.10">
    <property type="entry name" value="Mannose-Binding Protein A, subunit A"/>
    <property type="match status" value="3"/>
</dbReference>
<comment type="caution">
    <text evidence="3">The sequence shown here is derived from an EMBL/GenBank/DDBJ whole genome shotgun (WGS) entry which is preliminary data.</text>
</comment>
<protein>
    <recommendedName>
        <fullName evidence="2">C-type lectin domain-containing protein</fullName>
    </recommendedName>
</protein>
<reference evidence="3 4" key="1">
    <citation type="submission" date="2017-08" db="EMBL/GenBank/DDBJ databases">
        <title>Acidophilic green algal genome provides insights into adaptation to an acidic environment.</title>
        <authorList>
            <person name="Hirooka S."/>
            <person name="Hirose Y."/>
            <person name="Kanesaki Y."/>
            <person name="Higuchi S."/>
            <person name="Fujiwara T."/>
            <person name="Onuma R."/>
            <person name="Era A."/>
            <person name="Ohbayashi R."/>
            <person name="Uzuka A."/>
            <person name="Nozaki H."/>
            <person name="Yoshikawa H."/>
            <person name="Miyagishima S.Y."/>
        </authorList>
    </citation>
    <scope>NUCLEOTIDE SEQUENCE [LARGE SCALE GENOMIC DNA]</scope>
    <source>
        <strain evidence="3 4">NIES-2499</strain>
    </source>
</reference>
<feature type="region of interest" description="Disordered" evidence="1">
    <location>
        <begin position="1034"/>
        <end position="1140"/>
    </location>
</feature>
<feature type="compositionally biased region" description="Gly residues" evidence="1">
    <location>
        <begin position="1084"/>
        <end position="1096"/>
    </location>
</feature>
<dbReference type="OrthoDB" id="10664091at2759"/>
<feature type="region of interest" description="Disordered" evidence="1">
    <location>
        <begin position="1566"/>
        <end position="1595"/>
    </location>
</feature>
<evidence type="ECO:0000259" key="2">
    <source>
        <dbReference type="PROSITE" id="PS50041"/>
    </source>
</evidence>
<feature type="domain" description="C-type lectin" evidence="2">
    <location>
        <begin position="42"/>
        <end position="185"/>
    </location>
</feature>